<proteinExistence type="predicted"/>
<gene>
    <name evidence="2" type="ORF">GCM10018785_20470</name>
</gene>
<dbReference type="EMBL" id="BNBT01000021">
    <property type="protein sequence ID" value="GHE50663.1"/>
    <property type="molecule type" value="Genomic_DNA"/>
</dbReference>
<sequence>MSLAVQAPRTGARVSPARPPWSFPRVTPVPPPAAGGAAKGAATVPPPRVGGAGAVPFVAPSLSRPRGPDPIRAGTHLRP</sequence>
<protein>
    <submittedName>
        <fullName evidence="2">Uncharacterized protein</fullName>
    </submittedName>
</protein>
<feature type="region of interest" description="Disordered" evidence="1">
    <location>
        <begin position="1"/>
        <end position="79"/>
    </location>
</feature>
<feature type="compositionally biased region" description="Pro residues" evidence="1">
    <location>
        <begin position="17"/>
        <end position="33"/>
    </location>
</feature>
<keyword evidence="3" id="KW-1185">Reference proteome</keyword>
<evidence type="ECO:0000256" key="1">
    <source>
        <dbReference type="SAM" id="MobiDB-lite"/>
    </source>
</evidence>
<feature type="compositionally biased region" description="Low complexity" evidence="1">
    <location>
        <begin position="34"/>
        <end position="43"/>
    </location>
</feature>
<name>A0A919DJC0_9ACTN</name>
<comment type="caution">
    <text evidence="2">The sequence shown here is derived from an EMBL/GenBank/DDBJ whole genome shotgun (WGS) entry which is preliminary data.</text>
</comment>
<dbReference type="AlphaFoldDB" id="A0A919DJC0"/>
<reference evidence="2" key="2">
    <citation type="submission" date="2020-09" db="EMBL/GenBank/DDBJ databases">
        <authorList>
            <person name="Sun Q."/>
            <person name="Ohkuma M."/>
        </authorList>
    </citation>
    <scope>NUCLEOTIDE SEQUENCE</scope>
    <source>
        <strain evidence="2">JCM 4784</strain>
    </source>
</reference>
<evidence type="ECO:0000313" key="3">
    <source>
        <dbReference type="Proteomes" id="UP000608024"/>
    </source>
</evidence>
<evidence type="ECO:0000313" key="2">
    <source>
        <dbReference type="EMBL" id="GHE50663.1"/>
    </source>
</evidence>
<accession>A0A919DJC0</accession>
<organism evidence="2 3">
    <name type="scientific">Streptomyces longispororuber</name>
    <dbReference type="NCBI Taxonomy" id="68230"/>
    <lineage>
        <taxon>Bacteria</taxon>
        <taxon>Bacillati</taxon>
        <taxon>Actinomycetota</taxon>
        <taxon>Actinomycetes</taxon>
        <taxon>Kitasatosporales</taxon>
        <taxon>Streptomycetaceae</taxon>
        <taxon>Streptomyces</taxon>
    </lineage>
</organism>
<reference evidence="2" key="1">
    <citation type="journal article" date="2014" name="Int. J. Syst. Evol. Microbiol.">
        <title>Complete genome sequence of Corynebacterium casei LMG S-19264T (=DSM 44701T), isolated from a smear-ripened cheese.</title>
        <authorList>
            <consortium name="US DOE Joint Genome Institute (JGI-PGF)"/>
            <person name="Walter F."/>
            <person name="Albersmeier A."/>
            <person name="Kalinowski J."/>
            <person name="Ruckert C."/>
        </authorList>
    </citation>
    <scope>NUCLEOTIDE SEQUENCE</scope>
    <source>
        <strain evidence="2">JCM 4784</strain>
    </source>
</reference>
<dbReference type="Proteomes" id="UP000608024">
    <property type="component" value="Unassembled WGS sequence"/>
</dbReference>